<comment type="caution">
    <text evidence="2">The sequence shown here is derived from an EMBL/GenBank/DDBJ whole genome shotgun (WGS) entry which is preliminary data.</text>
</comment>
<organism evidence="2 3">
    <name type="scientific">Jiella endophytica</name>
    <dbReference type="NCBI Taxonomy" id="2558362"/>
    <lineage>
        <taxon>Bacteria</taxon>
        <taxon>Pseudomonadati</taxon>
        <taxon>Pseudomonadota</taxon>
        <taxon>Alphaproteobacteria</taxon>
        <taxon>Hyphomicrobiales</taxon>
        <taxon>Aurantimonadaceae</taxon>
        <taxon>Jiella</taxon>
    </lineage>
</organism>
<evidence type="ECO:0000259" key="1">
    <source>
        <dbReference type="Pfam" id="PF18743"/>
    </source>
</evidence>
<dbReference type="OrthoDB" id="8220232at2"/>
<gene>
    <name evidence="2" type="ORF">E3C22_16320</name>
</gene>
<dbReference type="RefSeq" id="WP_134763122.1">
    <property type="nucleotide sequence ID" value="NZ_SOZD01000005.1"/>
</dbReference>
<dbReference type="EMBL" id="SOZD01000005">
    <property type="protein sequence ID" value="TFF20473.1"/>
    <property type="molecule type" value="Genomic_DNA"/>
</dbReference>
<reference evidence="2 3" key="1">
    <citation type="submission" date="2019-03" db="EMBL/GenBank/DDBJ databases">
        <title>Jiella endophytica sp. nov., a novel endophytic bacterium isolated from root of Ficus microcarpa Linn. f.</title>
        <authorList>
            <person name="Tuo L."/>
        </authorList>
    </citation>
    <scope>NUCLEOTIDE SEQUENCE [LARGE SCALE GENOMIC DNA]</scope>
    <source>
        <strain evidence="2 3">CBS5Q-3</strain>
    </source>
</reference>
<sequence>MTLSTITPEEAALDVLEPQLVRDGFTVLRQPTAEQLPKFLTGYLPDAVAYGAGTNLAIEIKSPRRSRSEPDADAIRKLFEGHPDWQLRFIYYAPSEPLLQTVSDARLKDRIAELRKLATLDPQAALVMAWAALEGTLRAIEPGAGELRGPRSVASFLASQGYVDIEQTRRLLSLADLRSQIAHGEIDREPAVADVTFVLDVADGLRQEAGLRDAG</sequence>
<feature type="domain" description="REase AHJR-like" evidence="1">
    <location>
        <begin position="3"/>
        <end position="107"/>
    </location>
</feature>
<dbReference type="AlphaFoldDB" id="A0A4Y8RFI6"/>
<dbReference type="InterPro" id="IPR040902">
    <property type="entry name" value="AHJR-like"/>
</dbReference>
<evidence type="ECO:0000313" key="3">
    <source>
        <dbReference type="Proteomes" id="UP000298179"/>
    </source>
</evidence>
<accession>A0A4Y8RFI6</accession>
<protein>
    <recommendedName>
        <fullName evidence="1">REase AHJR-like domain-containing protein</fullName>
    </recommendedName>
</protein>
<proteinExistence type="predicted"/>
<evidence type="ECO:0000313" key="2">
    <source>
        <dbReference type="EMBL" id="TFF20473.1"/>
    </source>
</evidence>
<name>A0A4Y8RFI6_9HYPH</name>
<dbReference type="Proteomes" id="UP000298179">
    <property type="component" value="Unassembled WGS sequence"/>
</dbReference>
<dbReference type="Pfam" id="PF18743">
    <property type="entry name" value="AHJR-like"/>
    <property type="match status" value="1"/>
</dbReference>
<keyword evidence="3" id="KW-1185">Reference proteome</keyword>